<dbReference type="HOGENOM" id="CLU_023669_4_1_6"/>
<dbReference type="EMBL" id="CP001896">
    <property type="protein sequence ID" value="ADC61651.1"/>
    <property type="molecule type" value="Genomic_DNA"/>
</dbReference>
<dbReference type="InterPro" id="IPR051347">
    <property type="entry name" value="Circadian_clock_KaiC-rel"/>
</dbReference>
<dbReference type="EC" id="2.7.11.1" evidence="1"/>
<dbReference type="GO" id="GO:0016787">
    <property type="term" value="F:hydrolase activity"/>
    <property type="evidence" value="ECO:0007669"/>
    <property type="project" value="UniProtKB-KW"/>
</dbReference>
<dbReference type="PRINTS" id="PR01874">
    <property type="entry name" value="DNAREPAIRADA"/>
</dbReference>
<keyword evidence="9" id="KW-1185">Reference proteome</keyword>
<evidence type="ECO:0000313" key="9">
    <source>
        <dbReference type="Proteomes" id="UP000001441"/>
    </source>
</evidence>
<dbReference type="KEGG" id="alv:Alvin_0702"/>
<dbReference type="OrthoDB" id="9783783at2"/>
<dbReference type="Gene3D" id="3.40.50.300">
    <property type="entry name" value="P-loop containing nucleotide triphosphate hydrolases"/>
    <property type="match status" value="2"/>
</dbReference>
<accession>D3RPR9</accession>
<dbReference type="InterPro" id="IPR010624">
    <property type="entry name" value="KaiC_dom"/>
</dbReference>
<keyword evidence="5" id="KW-0418">Kinase</keyword>
<protein>
    <recommendedName>
        <fullName evidence="1">non-specific serine/threonine protein kinase</fullName>
        <ecNumber evidence="1">2.7.11.1</ecNumber>
    </recommendedName>
</protein>
<evidence type="ECO:0000256" key="5">
    <source>
        <dbReference type="ARBA" id="ARBA00022777"/>
    </source>
</evidence>
<reference evidence="8 9" key="1">
    <citation type="journal article" date="2011" name="Stand. Genomic Sci.">
        <title>Complete genome sequence of Allochromatium vinosum DSM 180(T).</title>
        <authorList>
            <person name="Weissgerber T."/>
            <person name="Zigann R."/>
            <person name="Bruce D."/>
            <person name="Chang Y.J."/>
            <person name="Detter J.C."/>
            <person name="Han C."/>
            <person name="Hauser L."/>
            <person name="Jeffries C.D."/>
            <person name="Land M."/>
            <person name="Munk A.C."/>
            <person name="Tapia R."/>
            <person name="Dahl C."/>
        </authorList>
    </citation>
    <scope>NUCLEOTIDE SEQUENCE [LARGE SCALE GENOMIC DNA]</scope>
    <source>
        <strain evidence="9">ATCC 17899 / DSM 180 / NBRC 103801 / NCIMB 10441 / D</strain>
    </source>
</reference>
<evidence type="ECO:0000259" key="7">
    <source>
        <dbReference type="PROSITE" id="PS51146"/>
    </source>
</evidence>
<evidence type="ECO:0000256" key="1">
    <source>
        <dbReference type="ARBA" id="ARBA00012513"/>
    </source>
</evidence>
<feature type="domain" description="KaiC" evidence="7">
    <location>
        <begin position="256"/>
        <end position="487"/>
    </location>
</feature>
<keyword evidence="2" id="KW-0597">Phosphoprotein</keyword>
<dbReference type="SUPFAM" id="SSF52540">
    <property type="entry name" value="P-loop containing nucleoside triphosphate hydrolases"/>
    <property type="match status" value="2"/>
</dbReference>
<name>D3RPR9_ALLVD</name>
<dbReference type="STRING" id="572477.Alvin_0702"/>
<dbReference type="InterPro" id="IPR027417">
    <property type="entry name" value="P-loop_NTPase"/>
</dbReference>
<evidence type="ECO:0000256" key="6">
    <source>
        <dbReference type="ARBA" id="ARBA00022801"/>
    </source>
</evidence>
<dbReference type="PIRSF" id="PIRSF039117">
    <property type="entry name" value="KaiC"/>
    <property type="match status" value="1"/>
</dbReference>
<dbReference type="AlphaFoldDB" id="D3RPR9"/>
<dbReference type="Pfam" id="PF06745">
    <property type="entry name" value="ATPase"/>
    <property type="match status" value="2"/>
</dbReference>
<evidence type="ECO:0000313" key="8">
    <source>
        <dbReference type="EMBL" id="ADC61651.1"/>
    </source>
</evidence>
<dbReference type="InterPro" id="IPR003593">
    <property type="entry name" value="AAA+_ATPase"/>
</dbReference>
<keyword evidence="3 8" id="KW-0808">Transferase</keyword>
<dbReference type="Proteomes" id="UP000001441">
    <property type="component" value="Chromosome"/>
</dbReference>
<dbReference type="GO" id="GO:0004674">
    <property type="term" value="F:protein serine/threonine kinase activity"/>
    <property type="evidence" value="ECO:0007669"/>
    <property type="project" value="UniProtKB-EC"/>
</dbReference>
<dbReference type="PROSITE" id="PS51146">
    <property type="entry name" value="KAIC"/>
    <property type="match status" value="2"/>
</dbReference>
<keyword evidence="4" id="KW-0677">Repeat</keyword>
<sequence length="487" mass="53250">MPVASQAPHVDLPRIAKCPTGVRGLDEITEGGLPRGRPTLICGAAGCGKTLLAMEFIVRGAREFDEPGVFMAFEETEGELIENVGSLGFALDALVDQGRVALDYVYLERSEIEETGDYGLDGLFVRLGSMIEETGARRVALDGIEALFAALPSEGILRAELRRLFRWLKEQGVTAVITGEQGEKTLTRHGLEEYVSDCVLFLDHRVHGQVATRRLRVVKYRGSRHGTNEYPALIDEHGLSVLPISSVTLEHRVSRERISTGVPTLDAMLGGRGYFKGSSILISGTAGAGKSSLAVAFADSLCRRGERCLYWASEESSDQILRNMGSIGFDLEPHFAGGRLHCHAVRPTLHGLESHLMSLHKLVETWRPQALILDPITNFTTIGDPSEVKLMLTRMIDFLKKSEITAIFTSLSSGTDLERTDEGIGTLIDTWLSVRQVEVAGRRRRLLSVLKSRGMAHSTEVRILQLSEAGIELTDPPADGDREPGPA</sequence>
<evidence type="ECO:0000256" key="4">
    <source>
        <dbReference type="ARBA" id="ARBA00022737"/>
    </source>
</evidence>
<keyword evidence="6" id="KW-0378">Hydrolase</keyword>
<proteinExistence type="predicted"/>
<evidence type="ECO:0000256" key="2">
    <source>
        <dbReference type="ARBA" id="ARBA00022553"/>
    </source>
</evidence>
<dbReference type="GO" id="GO:0005524">
    <property type="term" value="F:ATP binding"/>
    <property type="evidence" value="ECO:0007669"/>
    <property type="project" value="InterPro"/>
</dbReference>
<dbReference type="NCBIfam" id="NF006799">
    <property type="entry name" value="PRK09302.1"/>
    <property type="match status" value="1"/>
</dbReference>
<organism evidence="8 9">
    <name type="scientific">Allochromatium vinosum (strain ATCC 17899 / DSM 180 / NBRC 103801 / NCIMB 10441 / D)</name>
    <name type="common">Chromatium vinosum</name>
    <dbReference type="NCBI Taxonomy" id="572477"/>
    <lineage>
        <taxon>Bacteria</taxon>
        <taxon>Pseudomonadati</taxon>
        <taxon>Pseudomonadota</taxon>
        <taxon>Gammaproteobacteria</taxon>
        <taxon>Chromatiales</taxon>
        <taxon>Chromatiaceae</taxon>
        <taxon>Allochromatium</taxon>
    </lineage>
</organism>
<evidence type="ECO:0000256" key="3">
    <source>
        <dbReference type="ARBA" id="ARBA00022679"/>
    </source>
</evidence>
<feature type="domain" description="KaiC" evidence="7">
    <location>
        <begin position="16"/>
        <end position="255"/>
    </location>
</feature>
<dbReference type="InterPro" id="IPR014774">
    <property type="entry name" value="KaiC-like_dom"/>
</dbReference>
<dbReference type="eggNOG" id="COG0467">
    <property type="taxonomic scope" value="Bacteria"/>
</dbReference>
<dbReference type="InterPro" id="IPR030665">
    <property type="entry name" value="KaiC"/>
</dbReference>
<dbReference type="PANTHER" id="PTHR42926:SF1">
    <property type="entry name" value="CIRCADIAN CLOCK OSCILLATOR PROTEIN KAIC 1"/>
    <property type="match status" value="1"/>
</dbReference>
<dbReference type="SMART" id="SM00382">
    <property type="entry name" value="AAA"/>
    <property type="match status" value="2"/>
</dbReference>
<gene>
    <name evidence="8" type="ordered locus">Alvin_0702</name>
</gene>
<dbReference type="RefSeq" id="WP_012969927.1">
    <property type="nucleotide sequence ID" value="NC_013851.1"/>
</dbReference>
<dbReference type="PANTHER" id="PTHR42926">
    <property type="match status" value="1"/>
</dbReference>